<dbReference type="Proteomes" id="UP000092508">
    <property type="component" value="Unassembled WGS sequence"/>
</dbReference>
<dbReference type="Gene3D" id="1.10.260.40">
    <property type="entry name" value="lambda repressor-like DNA-binding domains"/>
    <property type="match status" value="1"/>
</dbReference>
<evidence type="ECO:0000313" key="1">
    <source>
        <dbReference type="EMBL" id="OBX73758.1"/>
    </source>
</evidence>
<sequence>MKTQTLHEFLKANGGVSKVAKALNLTARGVYKWSNKNALPRTEYTGESNYAEKLSEISGVPTDEIKEMFKPQTQLETA</sequence>
<dbReference type="InterPro" id="IPR010982">
    <property type="entry name" value="Lambda_DNA-bd_dom_sf"/>
</dbReference>
<organism evidence="1 2">
    <name type="scientific">Faucicola atlantae</name>
    <dbReference type="NCBI Taxonomy" id="34059"/>
    <lineage>
        <taxon>Bacteria</taxon>
        <taxon>Pseudomonadati</taxon>
        <taxon>Pseudomonadota</taxon>
        <taxon>Gammaproteobacteria</taxon>
        <taxon>Moraxellales</taxon>
        <taxon>Moraxellaceae</taxon>
        <taxon>Faucicola</taxon>
    </lineage>
</organism>
<dbReference type="RefSeq" id="WP_067238553.1">
    <property type="nucleotide sequence ID" value="NZ_LZMZ01000051.1"/>
</dbReference>
<dbReference type="GO" id="GO:0003677">
    <property type="term" value="F:DNA binding"/>
    <property type="evidence" value="ECO:0007669"/>
    <property type="project" value="InterPro"/>
</dbReference>
<proteinExistence type="predicted"/>
<dbReference type="STRING" id="34059.A9308_00685"/>
<comment type="caution">
    <text evidence="1">The sequence shown here is derived from an EMBL/GenBank/DDBJ whole genome shotgun (WGS) entry which is preliminary data.</text>
</comment>
<evidence type="ECO:0000313" key="2">
    <source>
        <dbReference type="Proteomes" id="UP000092508"/>
    </source>
</evidence>
<accession>A0A1B8Q901</accession>
<gene>
    <name evidence="1" type="ORF">A9308_00685</name>
</gene>
<reference evidence="1 2" key="1">
    <citation type="submission" date="2016-06" db="EMBL/GenBank/DDBJ databases">
        <title>Draft genome of Moraxella atlantae CCUG 66109.</title>
        <authorList>
            <person name="Salva-Serra F."/>
            <person name="Engstrom-Jakobsson H."/>
            <person name="Thorell K."/>
            <person name="Gonzales-Siles L."/>
            <person name="Karlsson R."/>
            <person name="Boulund F."/>
            <person name="Engstrand L."/>
            <person name="Kristiansson E."/>
            <person name="Moore E."/>
        </authorList>
    </citation>
    <scope>NUCLEOTIDE SEQUENCE [LARGE SCALE GENOMIC DNA]</scope>
    <source>
        <strain evidence="1 2">CCUG 66109</strain>
    </source>
</reference>
<name>A0A1B8Q901_9GAMM</name>
<dbReference type="OrthoDB" id="5917957at2"/>
<protein>
    <submittedName>
        <fullName evidence="1">Uncharacterized protein</fullName>
    </submittedName>
</protein>
<dbReference type="AlphaFoldDB" id="A0A1B8Q901"/>
<dbReference type="EMBL" id="LZMZ01000051">
    <property type="protein sequence ID" value="OBX73758.1"/>
    <property type="molecule type" value="Genomic_DNA"/>
</dbReference>